<feature type="region of interest" description="Disordered" evidence="2">
    <location>
        <begin position="113"/>
        <end position="169"/>
    </location>
</feature>
<dbReference type="GO" id="GO:0006383">
    <property type="term" value="P:transcription by RNA polymerase III"/>
    <property type="evidence" value="ECO:0007669"/>
    <property type="project" value="InterPro"/>
</dbReference>
<evidence type="ECO:0000313" key="3">
    <source>
        <dbReference type="EMBL" id="CAD9077158.1"/>
    </source>
</evidence>
<dbReference type="PANTHER" id="PTHR23082:SF0">
    <property type="entry name" value="GENERAL TRANSCRIPTION FACTOR 3C POLYPEPTIDE 3"/>
    <property type="match status" value="1"/>
</dbReference>
<organism evidence="3">
    <name type="scientific">Percolomonas cosmopolitus</name>
    <dbReference type="NCBI Taxonomy" id="63605"/>
    <lineage>
        <taxon>Eukaryota</taxon>
        <taxon>Discoba</taxon>
        <taxon>Heterolobosea</taxon>
        <taxon>Tetramitia</taxon>
        <taxon>Eutetramitia</taxon>
        <taxon>Percolomonadidae</taxon>
        <taxon>Percolomonas</taxon>
    </lineage>
</organism>
<gene>
    <name evidence="3" type="ORF">PCOS0759_LOCUS389</name>
</gene>
<keyword evidence="1" id="KW-0802">TPR repeat</keyword>
<feature type="repeat" description="TPR" evidence="1">
    <location>
        <begin position="456"/>
        <end position="489"/>
    </location>
</feature>
<dbReference type="PROSITE" id="PS50005">
    <property type="entry name" value="TPR"/>
    <property type="match status" value="2"/>
</dbReference>
<dbReference type="Gene3D" id="1.25.40.10">
    <property type="entry name" value="Tetratricopeptide repeat domain"/>
    <property type="match status" value="4"/>
</dbReference>
<dbReference type="SUPFAM" id="SSF48452">
    <property type="entry name" value="TPR-like"/>
    <property type="match status" value="2"/>
</dbReference>
<dbReference type="AlphaFoldDB" id="A0A7S1KLM9"/>
<feature type="compositionally biased region" description="Polar residues" evidence="2">
    <location>
        <begin position="52"/>
        <end position="65"/>
    </location>
</feature>
<feature type="region of interest" description="Disordered" evidence="2">
    <location>
        <begin position="520"/>
        <end position="553"/>
    </location>
</feature>
<protein>
    <recommendedName>
        <fullName evidence="4">General transcription factor 3C polypeptide 3</fullName>
    </recommendedName>
</protein>
<feature type="compositionally biased region" description="Acidic residues" evidence="2">
    <location>
        <begin position="522"/>
        <end position="532"/>
    </location>
</feature>
<evidence type="ECO:0000256" key="2">
    <source>
        <dbReference type="SAM" id="MobiDB-lite"/>
    </source>
</evidence>
<name>A0A7S1KLM9_9EUKA</name>
<dbReference type="InterPro" id="IPR019734">
    <property type="entry name" value="TPR_rpt"/>
</dbReference>
<feature type="region of interest" description="Disordered" evidence="2">
    <location>
        <begin position="1"/>
        <end position="70"/>
    </location>
</feature>
<feature type="repeat" description="TPR" evidence="1">
    <location>
        <begin position="689"/>
        <end position="722"/>
    </location>
</feature>
<dbReference type="SMART" id="SM00028">
    <property type="entry name" value="TPR"/>
    <property type="match status" value="6"/>
</dbReference>
<dbReference type="EMBL" id="HBGD01000508">
    <property type="protein sequence ID" value="CAD9077158.1"/>
    <property type="molecule type" value="Transcribed_RNA"/>
</dbReference>
<sequence length="905" mass="103660">MKRNFKSDLPPNDIDLVLSQNALRRRHSDSSDDDNDDTGSNVTSNDTVEGRASSSGRRGQQTSEGGSRRISMGLDLADKNAMVDEHHATDATLDTNEPMSYQEAYHRMSRILGQPTDSKSSLRNQQRQQSTTGIHADNQSIEDSGDEDDDDRSILTDNPNIRPRLPTGKVSPAIQDLMRKASGEYFQGRYQSARRLLLEIVRMRPNYPDPYNFLALIAEDEDRLDVSLKCRILDALLRNDPEAWHVVAGLASKLNNDTVRMYALKRIARHTPNDESILIQLARLYKQHNMNRRAVPMYEKLARKVAPQNAEAIAAYAHHLFESGKLEETNDLLWKYLQSFGSEKELWDPSIVNMMCELKNEHFKQPEQVLGLIREYADSQHLDIIELPADLVVNYAIALLNVTQYLEAKRLFDVVLERDVDREYHFQIANALFIAEEYQDAIPILENTQRRLDHRAAAIHLMARCYENLNDMEKAINYFELFLQLNPLDSKVRLDLSKILSSLGRISEAIDVLRLPVKGEQEAMESDDESIEEKEPHQNDTPFEPGLKRGRGRTRTHIPERTLHDILLCVHQVSFFEDNPAEYVNKLAPIYYACAHYKNSKTSKRPGLADFATNDQKERFRKLKMVEDRFLKGRRWAWNQVHTAVGTQDLVDIVVKLATALFNTNEMERAFFVLENLVSNRAVTHANVAPLKFTLIKLSIKAGKYKKAYKYLKYAIRLDPHNADYWSLLYRFIRQGLNHVTTFMFAILKKHPDCVPALLLRGHVSMISGVDVIALGFYIAALRQKPLDPLLNLCVAVAYLNATSRRSLVQKNKVVLDAFAYMFRYADNSKEYPMETNYNLGRAFHALNLKTLAMHYYNKVLTEAEGLRDNNDNLVRESAVNLARLYESGGNPELGRSILMQYVVI</sequence>
<evidence type="ECO:0008006" key="4">
    <source>
        <dbReference type="Google" id="ProtNLM"/>
    </source>
</evidence>
<proteinExistence type="predicted"/>
<dbReference type="InterPro" id="IPR011990">
    <property type="entry name" value="TPR-like_helical_dom_sf"/>
</dbReference>
<feature type="compositionally biased region" description="Low complexity" evidence="2">
    <location>
        <begin position="38"/>
        <end position="47"/>
    </location>
</feature>
<feature type="compositionally biased region" description="Polar residues" evidence="2">
    <location>
        <begin position="115"/>
        <end position="141"/>
    </location>
</feature>
<dbReference type="PANTHER" id="PTHR23082">
    <property type="entry name" value="TRANSCRIPTION INITIATION FACTOR IIIC TFIIIC , POLYPEPTIDE 3-RELATED"/>
    <property type="match status" value="1"/>
</dbReference>
<reference evidence="3" key="1">
    <citation type="submission" date="2021-01" db="EMBL/GenBank/DDBJ databases">
        <authorList>
            <person name="Corre E."/>
            <person name="Pelletier E."/>
            <person name="Niang G."/>
            <person name="Scheremetjew M."/>
            <person name="Finn R."/>
            <person name="Kale V."/>
            <person name="Holt S."/>
            <person name="Cochrane G."/>
            <person name="Meng A."/>
            <person name="Brown T."/>
            <person name="Cohen L."/>
        </authorList>
    </citation>
    <scope>NUCLEOTIDE SEQUENCE</scope>
    <source>
        <strain evidence="3">WS</strain>
    </source>
</reference>
<dbReference type="InterPro" id="IPR039340">
    <property type="entry name" value="Tfc4/TFIIIC-102/Sfc4"/>
</dbReference>
<accession>A0A7S1KLM9</accession>
<evidence type="ECO:0000256" key="1">
    <source>
        <dbReference type="PROSITE-ProRule" id="PRU00339"/>
    </source>
</evidence>
<dbReference type="Pfam" id="PF13181">
    <property type="entry name" value="TPR_8"/>
    <property type="match status" value="2"/>
</dbReference>
<dbReference type="GO" id="GO:0000127">
    <property type="term" value="C:transcription factor TFIIIC complex"/>
    <property type="evidence" value="ECO:0007669"/>
    <property type="project" value="TreeGrafter"/>
</dbReference>